<dbReference type="EMBL" id="NISK01000001">
    <property type="protein sequence ID" value="OWQ98689.1"/>
    <property type="molecule type" value="Genomic_DNA"/>
</dbReference>
<feature type="domain" description="Transposase TnpC homeodomain" evidence="4">
    <location>
        <begin position="28"/>
        <end position="105"/>
    </location>
</feature>
<dbReference type="RefSeq" id="WP_088439035.1">
    <property type="nucleotide sequence ID" value="NZ_NISK01000001.1"/>
</dbReference>
<dbReference type="Pfam" id="PF13007">
    <property type="entry name" value="LZ_Tnp_IS66"/>
    <property type="match status" value="1"/>
</dbReference>
<accession>A0A246JZJ8</accession>
<dbReference type="InterPro" id="IPR052344">
    <property type="entry name" value="Transposase-related"/>
</dbReference>
<dbReference type="AlphaFoldDB" id="A0A246JZJ8"/>
<proteinExistence type="predicted"/>
<dbReference type="Proteomes" id="UP000197361">
    <property type="component" value="Unassembled WGS sequence"/>
</dbReference>
<name>A0A246JZJ8_9SPHN</name>
<keyword evidence="6" id="KW-1185">Reference proteome</keyword>
<feature type="domain" description="Transposase IS66 central" evidence="2">
    <location>
        <begin position="171"/>
        <end position="316"/>
    </location>
</feature>
<protein>
    <recommendedName>
        <fullName evidence="7">IS66 family transposase</fullName>
    </recommendedName>
</protein>
<evidence type="ECO:0000313" key="6">
    <source>
        <dbReference type="Proteomes" id="UP000197361"/>
    </source>
</evidence>
<evidence type="ECO:0008006" key="7">
    <source>
        <dbReference type="Google" id="ProtNLM"/>
    </source>
</evidence>
<reference evidence="5 6" key="1">
    <citation type="journal article" date="2010" name="Int. J. Syst. Evol. Microbiol.">
        <title>Sphingopyxis bauzanensis sp. nov., a psychrophilic bacterium isolated from soil.</title>
        <authorList>
            <person name="Zhang D.C."/>
            <person name="Liu H.C."/>
            <person name="Xin Y.H."/>
            <person name="Zhou Y.G."/>
            <person name="Schinner F."/>
            <person name="Margesin R."/>
        </authorList>
    </citation>
    <scope>NUCLEOTIDE SEQUENCE [LARGE SCALE GENOMIC DNA]</scope>
    <source>
        <strain evidence="5 6">DSM 22271</strain>
    </source>
</reference>
<dbReference type="PANTHER" id="PTHR33678:SF1">
    <property type="entry name" value="BLL1576 PROTEIN"/>
    <property type="match status" value="1"/>
</dbReference>
<gene>
    <name evidence="5" type="ORF">CDQ92_00250</name>
</gene>
<evidence type="ECO:0000259" key="4">
    <source>
        <dbReference type="Pfam" id="PF13007"/>
    </source>
</evidence>
<sequence length="392" mass="42168">MSEGVEELPDDVEALKAMIIAERLRSARLQHLLDVLNRMHFGKRSEKIDSGQLALALEDRDVSMAEAELLVEQGEEATGIAPARRKRAADESRASLPAHLPRHEIEIAPEAGCCAGCGGALHRIGDDRSERLDIIPAQYRVIVTVRPKMACRSCGDGVAQAKAPAHVVPGGLPSEALLADILVKKYADHLPLYRQAQMMARQGVTIDRATLAGWVGRAAGYLKPIVDRQKAELLKSDRLFVDETTAKVLAPGSGKTKTGYLWAMVRDDRASGGVDPPAIIYSYMPGRGGMWAKKLLGDYHGILQVDGYEAYGQFGKAGRPGGPSVLAYCCLGLVPMAPNPPSDRGSKSSKNTTSNATVVLSRRTMGRRSARCVARPGSARRRTTTGARNTPG</sequence>
<comment type="caution">
    <text evidence="5">The sequence shown here is derived from an EMBL/GenBank/DDBJ whole genome shotgun (WGS) entry which is preliminary data.</text>
</comment>
<evidence type="ECO:0000313" key="5">
    <source>
        <dbReference type="EMBL" id="OWQ98689.1"/>
    </source>
</evidence>
<dbReference type="Pfam" id="PF03050">
    <property type="entry name" value="DDE_Tnp_IS66"/>
    <property type="match status" value="1"/>
</dbReference>
<dbReference type="InterPro" id="IPR004291">
    <property type="entry name" value="Transposase_IS66_central"/>
</dbReference>
<dbReference type="NCBIfam" id="NF033517">
    <property type="entry name" value="transpos_IS66"/>
    <property type="match status" value="1"/>
</dbReference>
<dbReference type="OrthoDB" id="9800877at2"/>
<evidence type="ECO:0000259" key="3">
    <source>
        <dbReference type="Pfam" id="PF13005"/>
    </source>
</evidence>
<organism evidence="5 6">
    <name type="scientific">Sphingopyxis bauzanensis</name>
    <dbReference type="NCBI Taxonomy" id="651663"/>
    <lineage>
        <taxon>Bacteria</taxon>
        <taxon>Pseudomonadati</taxon>
        <taxon>Pseudomonadota</taxon>
        <taxon>Alphaproteobacteria</taxon>
        <taxon>Sphingomonadales</taxon>
        <taxon>Sphingomonadaceae</taxon>
        <taxon>Sphingopyxis</taxon>
    </lineage>
</organism>
<dbReference type="PANTHER" id="PTHR33678">
    <property type="entry name" value="BLL1576 PROTEIN"/>
    <property type="match status" value="1"/>
</dbReference>
<evidence type="ECO:0000256" key="1">
    <source>
        <dbReference type="SAM" id="MobiDB-lite"/>
    </source>
</evidence>
<dbReference type="InterPro" id="IPR024474">
    <property type="entry name" value="Znf_dom_IS66"/>
</dbReference>
<evidence type="ECO:0000259" key="2">
    <source>
        <dbReference type="Pfam" id="PF03050"/>
    </source>
</evidence>
<feature type="domain" description="Transposase IS66 zinc-finger binding" evidence="3">
    <location>
        <begin position="113"/>
        <end position="155"/>
    </location>
</feature>
<feature type="region of interest" description="Disordered" evidence="1">
    <location>
        <begin position="340"/>
        <end position="392"/>
    </location>
</feature>
<dbReference type="Pfam" id="PF13005">
    <property type="entry name" value="zf-IS66"/>
    <property type="match status" value="1"/>
</dbReference>
<dbReference type="InterPro" id="IPR024463">
    <property type="entry name" value="Transposase_TnpC_homeodom"/>
</dbReference>